<reference evidence="1" key="1">
    <citation type="submission" date="2006-10" db="EMBL/GenBank/DDBJ databases">
        <title>Complete sequence of Solibacter usitatus Ellin6076.</title>
        <authorList>
            <consortium name="US DOE Joint Genome Institute"/>
            <person name="Copeland A."/>
            <person name="Lucas S."/>
            <person name="Lapidus A."/>
            <person name="Barry K."/>
            <person name="Detter J.C."/>
            <person name="Glavina del Rio T."/>
            <person name="Hammon N."/>
            <person name="Israni S."/>
            <person name="Dalin E."/>
            <person name="Tice H."/>
            <person name="Pitluck S."/>
            <person name="Thompson L.S."/>
            <person name="Brettin T."/>
            <person name="Bruce D."/>
            <person name="Han C."/>
            <person name="Tapia R."/>
            <person name="Gilna P."/>
            <person name="Schmutz J."/>
            <person name="Larimer F."/>
            <person name="Land M."/>
            <person name="Hauser L."/>
            <person name="Kyrpides N."/>
            <person name="Mikhailova N."/>
            <person name="Janssen P.H."/>
            <person name="Kuske C.R."/>
            <person name="Richardson P."/>
        </authorList>
    </citation>
    <scope>NUCLEOTIDE SEQUENCE</scope>
    <source>
        <strain evidence="1">Ellin6076</strain>
    </source>
</reference>
<dbReference type="AlphaFoldDB" id="Q020C3"/>
<dbReference type="GO" id="GO:0009055">
    <property type="term" value="F:electron transfer activity"/>
    <property type="evidence" value="ECO:0007669"/>
    <property type="project" value="InterPro"/>
</dbReference>
<dbReference type="KEGG" id="sus:Acid_3772"/>
<sequence>MVIAAAARAHDPITTKLTWSKEISRVVYQHCASCHRPAGRAMPLLTYEEARPWAKAIRDEVLNRRMPPWDAVKGVGEFRNDPSLSLPEMDLLVNWVEGGAPEGDPVYLPTVPGVPEPPVEPGGRGREVRDRLTLTAPMTLRAIHPSGAVEVVAALPDGSIKRLLWVRDFRPEWNRSYVLRTPLRLPKGTQLMAYGAPVEIW</sequence>
<evidence type="ECO:0000313" key="1">
    <source>
        <dbReference type="EMBL" id="ABJ84742.1"/>
    </source>
</evidence>
<evidence type="ECO:0008006" key="2">
    <source>
        <dbReference type="Google" id="ProtNLM"/>
    </source>
</evidence>
<gene>
    <name evidence="1" type="ordered locus">Acid_3772</name>
</gene>
<dbReference type="OrthoDB" id="128481at2"/>
<dbReference type="EMBL" id="CP000473">
    <property type="protein sequence ID" value="ABJ84742.1"/>
    <property type="molecule type" value="Genomic_DNA"/>
</dbReference>
<dbReference type="InterPro" id="IPR036909">
    <property type="entry name" value="Cyt_c-like_dom_sf"/>
</dbReference>
<name>Q020C3_SOLUE</name>
<dbReference type="eggNOG" id="COG2010">
    <property type="taxonomic scope" value="Bacteria"/>
</dbReference>
<accession>Q020C3</accession>
<protein>
    <recommendedName>
        <fullName evidence="2">Cytochrome c domain-containing protein</fullName>
    </recommendedName>
</protein>
<dbReference type="InParanoid" id="Q020C3"/>
<dbReference type="GO" id="GO:0020037">
    <property type="term" value="F:heme binding"/>
    <property type="evidence" value="ECO:0007669"/>
    <property type="project" value="InterPro"/>
</dbReference>
<dbReference type="SUPFAM" id="SSF46626">
    <property type="entry name" value="Cytochrome c"/>
    <property type="match status" value="1"/>
</dbReference>
<dbReference type="STRING" id="234267.Acid_3772"/>
<organism evidence="1">
    <name type="scientific">Solibacter usitatus (strain Ellin6076)</name>
    <dbReference type="NCBI Taxonomy" id="234267"/>
    <lineage>
        <taxon>Bacteria</taxon>
        <taxon>Pseudomonadati</taxon>
        <taxon>Acidobacteriota</taxon>
        <taxon>Terriglobia</taxon>
        <taxon>Bryobacterales</taxon>
        <taxon>Solibacteraceae</taxon>
        <taxon>Candidatus Solibacter</taxon>
    </lineage>
</organism>
<proteinExistence type="predicted"/>
<dbReference type="HOGENOM" id="CLU_1359650_0_0_0"/>